<dbReference type="Proteomes" id="UP000092583">
    <property type="component" value="Unassembled WGS sequence"/>
</dbReference>
<gene>
    <name evidence="2" type="ORF">L486_08276</name>
</gene>
<evidence type="ECO:0000313" key="3">
    <source>
        <dbReference type="Proteomes" id="UP000092583"/>
    </source>
</evidence>
<feature type="region of interest" description="Disordered" evidence="1">
    <location>
        <begin position="526"/>
        <end position="657"/>
    </location>
</feature>
<feature type="compositionally biased region" description="Polar residues" evidence="1">
    <location>
        <begin position="57"/>
        <end position="71"/>
    </location>
</feature>
<feature type="region of interest" description="Disordered" evidence="1">
    <location>
        <begin position="1"/>
        <end position="125"/>
    </location>
</feature>
<protein>
    <submittedName>
        <fullName evidence="2">Uncharacterized protein</fullName>
    </submittedName>
</protein>
<feature type="compositionally biased region" description="Basic and acidic residues" evidence="1">
    <location>
        <begin position="25"/>
        <end position="47"/>
    </location>
</feature>
<evidence type="ECO:0000313" key="2">
    <source>
        <dbReference type="EMBL" id="OCF54362.1"/>
    </source>
</evidence>
<feature type="compositionally biased region" description="Basic and acidic residues" evidence="1">
    <location>
        <begin position="82"/>
        <end position="96"/>
    </location>
</feature>
<evidence type="ECO:0000256" key="1">
    <source>
        <dbReference type="SAM" id="MobiDB-lite"/>
    </source>
</evidence>
<reference evidence="2 3" key="1">
    <citation type="submission" date="2013-07" db="EMBL/GenBank/DDBJ databases">
        <title>The Genome Sequence of Kwoniella mangroviensis CBS10435.</title>
        <authorList>
            <consortium name="The Broad Institute Genome Sequencing Platform"/>
            <person name="Cuomo C."/>
            <person name="Litvintseva A."/>
            <person name="Chen Y."/>
            <person name="Heitman J."/>
            <person name="Sun S."/>
            <person name="Springer D."/>
            <person name="Dromer F."/>
            <person name="Young S.K."/>
            <person name="Zeng Q."/>
            <person name="Gargeya S."/>
            <person name="Fitzgerald M."/>
            <person name="Abouelleil A."/>
            <person name="Alvarado L."/>
            <person name="Berlin A.M."/>
            <person name="Chapman S.B."/>
            <person name="Dewar J."/>
            <person name="Goldberg J."/>
            <person name="Griggs A."/>
            <person name="Gujja S."/>
            <person name="Hansen M."/>
            <person name="Howarth C."/>
            <person name="Imamovic A."/>
            <person name="Larimer J."/>
            <person name="McCowan C."/>
            <person name="Murphy C."/>
            <person name="Pearson M."/>
            <person name="Priest M."/>
            <person name="Roberts A."/>
            <person name="Saif S."/>
            <person name="Shea T."/>
            <person name="Sykes S."/>
            <person name="Wortman J."/>
            <person name="Nusbaum C."/>
            <person name="Birren B."/>
        </authorList>
    </citation>
    <scope>NUCLEOTIDE SEQUENCE [LARGE SCALE GENOMIC DNA]</scope>
    <source>
        <strain evidence="2 3">CBS 10435</strain>
    </source>
</reference>
<organism evidence="2 3">
    <name type="scientific">Kwoniella mangroviensis CBS 10435</name>
    <dbReference type="NCBI Taxonomy" id="1331196"/>
    <lineage>
        <taxon>Eukaryota</taxon>
        <taxon>Fungi</taxon>
        <taxon>Dikarya</taxon>
        <taxon>Basidiomycota</taxon>
        <taxon>Agaricomycotina</taxon>
        <taxon>Tremellomycetes</taxon>
        <taxon>Tremellales</taxon>
        <taxon>Cryptococcaceae</taxon>
        <taxon>Kwoniella</taxon>
    </lineage>
</organism>
<name>A0A1B9IFS9_9TREE</name>
<dbReference type="AlphaFoldDB" id="A0A1B9IFS9"/>
<dbReference type="EMBL" id="KV700092">
    <property type="protein sequence ID" value="OCF54362.1"/>
    <property type="molecule type" value="Genomic_DNA"/>
</dbReference>
<feature type="compositionally biased region" description="Polar residues" evidence="1">
    <location>
        <begin position="594"/>
        <end position="616"/>
    </location>
</feature>
<dbReference type="OrthoDB" id="2565053at2759"/>
<proteinExistence type="predicted"/>
<feature type="compositionally biased region" description="Polar residues" evidence="1">
    <location>
        <begin position="548"/>
        <end position="571"/>
    </location>
</feature>
<reference evidence="3" key="2">
    <citation type="submission" date="2013-12" db="EMBL/GenBank/DDBJ databases">
        <title>Evolution of pathogenesis and genome organization in the Tremellales.</title>
        <authorList>
            <person name="Cuomo C."/>
            <person name="Litvintseva A."/>
            <person name="Heitman J."/>
            <person name="Chen Y."/>
            <person name="Sun S."/>
            <person name="Springer D."/>
            <person name="Dromer F."/>
            <person name="Young S."/>
            <person name="Zeng Q."/>
            <person name="Chapman S."/>
            <person name="Gujja S."/>
            <person name="Saif S."/>
            <person name="Birren B."/>
        </authorList>
    </citation>
    <scope>NUCLEOTIDE SEQUENCE [LARGE SCALE GENOMIC DNA]</scope>
    <source>
        <strain evidence="3">CBS 10435</strain>
    </source>
</reference>
<feature type="region of interest" description="Disordered" evidence="1">
    <location>
        <begin position="428"/>
        <end position="472"/>
    </location>
</feature>
<accession>A0A1B9IFS9</accession>
<sequence>MRFFTSCESARTHRSSTDTDLGDEVGDRENGWDKYEKTWEDQDPEGRWKRKVWVRKWSNTSSGDGEENQSPFFKRGHGHGHGRIDDDSDPKKEDAKPVGQVNASRGNNDEGASFGAGDQSGNESSKSRNLLILDTILRTTYRAGYNDALKIKPFLPYSDSTSPSLPPSANSNIGESTNPNNGVYLVGGLVVLFTGMVSYKTYNRMKEVNKGLQEVLALVELTRSNEASAVGKLGRELIGIKKLLEDGQGNVRSRTENDGLTKNSDSDLWKDVKHQARPNQTPFENSLSIKSSNTQLSGNIHEVDIKLILNELKNDLKKEFRMISKDFNAQQGDLVSLKTDLEAIQQSLVKSSSSPGIADGTSKILEEIIKLNTASHLLSDKLSNLSTSMIKDISGEVSLTNQLSKQGLNKLDEIGSVLEGLGRELKEVKEKSNTTSKVGRPKASSSSSSGSGLGGSGSVSGGGGESSSTQSADVAAMPAFVPSISPSQSRPKSVHSAGLGLGIAGGHNDVMPLGDIRKAIEGVRKSYMDDQSRQVSETLADKADGKETSATTDIKSTTPRDQNDALESSSGSGLGPTEGINFQTPLDKVKNPYRANTNIDSPSETTGNPATSSTKSRASERKDDEDEDPPSPPPPAPPTQSRVTPETRRNRQSQQHAHWWTVHSLPHAHINDLWRIKGFGWCQPSSSAEREPGQVKKDRNEEDRSIGAWAVGRVRRRFGDWPFH</sequence>
<keyword evidence="3" id="KW-1185">Reference proteome</keyword>
<feature type="compositionally biased region" description="Gly residues" evidence="1">
    <location>
        <begin position="451"/>
        <end position="465"/>
    </location>
</feature>